<sequence>MKRIDVKLNLPVVAPLLDVLRRAADSLSDTLAVSLHMEDIDPEFRESWTEELVGQQRGEVGALLGLFDDEFLSTGVIRIDESVAEGVLRACSAFRLYLRANDLRSVSDEALEAGQVTPDQVPEALRPTLTAYIFLASLQELLLEHFEGA</sequence>
<dbReference type="AlphaFoldDB" id="A0A1J5TYU7"/>
<evidence type="ECO:0000313" key="1">
    <source>
        <dbReference type="EMBL" id="OIR18972.1"/>
    </source>
</evidence>
<dbReference type="Pfam" id="PF09438">
    <property type="entry name" value="DUF2017"/>
    <property type="match status" value="1"/>
</dbReference>
<organism evidence="1">
    <name type="scientific">mine drainage metagenome</name>
    <dbReference type="NCBI Taxonomy" id="410659"/>
    <lineage>
        <taxon>unclassified sequences</taxon>
        <taxon>metagenomes</taxon>
        <taxon>ecological metagenomes</taxon>
    </lineage>
</organism>
<name>A0A1J5TYU7_9ZZZZ</name>
<comment type="caution">
    <text evidence="1">The sequence shown here is derived from an EMBL/GenBank/DDBJ whole genome shotgun (WGS) entry which is preliminary data.</text>
</comment>
<reference evidence="1" key="1">
    <citation type="submission" date="2016-10" db="EMBL/GenBank/DDBJ databases">
        <title>Sequence of Gallionella enrichment culture.</title>
        <authorList>
            <person name="Poehlein A."/>
            <person name="Muehling M."/>
            <person name="Daniel R."/>
        </authorList>
    </citation>
    <scope>NUCLEOTIDE SEQUENCE</scope>
</reference>
<dbReference type="EMBL" id="MLJW01000002">
    <property type="protein sequence ID" value="OIR18972.1"/>
    <property type="molecule type" value="Genomic_DNA"/>
</dbReference>
<protein>
    <recommendedName>
        <fullName evidence="2">DUF2017 domain-containing protein</fullName>
    </recommendedName>
</protein>
<evidence type="ECO:0008006" key="2">
    <source>
        <dbReference type="Google" id="ProtNLM"/>
    </source>
</evidence>
<dbReference type="InterPro" id="IPR018561">
    <property type="entry name" value="AosR"/>
</dbReference>
<gene>
    <name evidence="1" type="ORF">GALL_13160</name>
</gene>
<proteinExistence type="predicted"/>
<accession>A0A1J5TYU7</accession>